<keyword evidence="1" id="KW-0880">Kelch repeat</keyword>
<evidence type="ECO:0000256" key="2">
    <source>
        <dbReference type="ARBA" id="ARBA00022737"/>
    </source>
</evidence>
<reference evidence="4 5" key="1">
    <citation type="submission" date="2016-10" db="EMBL/GenBank/DDBJ databases">
        <authorList>
            <person name="de Groot N.N."/>
        </authorList>
    </citation>
    <scope>NUCLEOTIDE SEQUENCE [LARGE SCALE GENOMIC DNA]</scope>
    <source>
        <strain evidence="4 5">DSM 527</strain>
    </source>
</reference>
<evidence type="ECO:0000256" key="3">
    <source>
        <dbReference type="SAM" id="SignalP"/>
    </source>
</evidence>
<dbReference type="SUPFAM" id="SSF117281">
    <property type="entry name" value="Kelch motif"/>
    <property type="match status" value="1"/>
</dbReference>
<dbReference type="OrthoDB" id="103335at2"/>
<dbReference type="PANTHER" id="PTHR45632:SF3">
    <property type="entry name" value="KELCH-LIKE PROTEIN 32"/>
    <property type="match status" value="1"/>
</dbReference>
<feature type="chain" id="PRO_5011747096" evidence="3">
    <location>
        <begin position="23"/>
        <end position="339"/>
    </location>
</feature>
<dbReference type="InterPro" id="IPR011043">
    <property type="entry name" value="Gal_Oxase/kelch_b-propeller"/>
</dbReference>
<feature type="signal peptide" evidence="3">
    <location>
        <begin position="1"/>
        <end position="22"/>
    </location>
</feature>
<dbReference type="STRING" id="104663.SAMN04488121_11643"/>
<dbReference type="SUPFAM" id="SSF50965">
    <property type="entry name" value="Galactose oxidase, central domain"/>
    <property type="match status" value="1"/>
</dbReference>
<sequence length="339" mass="36899">MRYLKVCFLGLAVLTLASCSSSDDTTKLGNWVRRADYQGDARREAVSFVIGDTAYVGTGTSGVDGGTWLSSFYKYDPVKDNWTIIATMADKNDPTRDLSRTGAAAFAAAGKGYVTTGSDSDLKTLKDTWAYDPATNSWESRADFPGTGRYYAVGFGLKGMGYVGTGYDGGNNMSDFYKYNPSSNTWSPANSLKDKRRQAVAFVIGDSAYVVTGSGAGTTPTRMYSYDADHDQWNEKAKIENATDDSFDDDYSSIARYGAVAFVINNKGYLTTGSSATTWEYDPINDRWTEKTAFDGASRTSAVGFTVKGKGFVGTGYSSSTYLDDLFEFFPDQENDTND</sequence>
<dbReference type="Gene3D" id="2.120.10.80">
    <property type="entry name" value="Kelch-type beta propeller"/>
    <property type="match status" value="2"/>
</dbReference>
<dbReference type="InterPro" id="IPR015915">
    <property type="entry name" value="Kelch-typ_b-propeller"/>
</dbReference>
<accession>A0A1G8DZC9</accession>
<dbReference type="RefSeq" id="WP_089838900.1">
    <property type="nucleotide sequence ID" value="NZ_FNBN01000016.1"/>
</dbReference>
<dbReference type="Pfam" id="PF01344">
    <property type="entry name" value="Kelch_1"/>
    <property type="match status" value="2"/>
</dbReference>
<keyword evidence="2" id="KW-0677">Repeat</keyword>
<gene>
    <name evidence="4" type="ORF">SAMN04488121_11643</name>
</gene>
<evidence type="ECO:0000313" key="5">
    <source>
        <dbReference type="Proteomes" id="UP000199045"/>
    </source>
</evidence>
<organism evidence="4 5">
    <name type="scientific">Chitinophaga filiformis</name>
    <name type="common">Myxococcus filiformis</name>
    <name type="synonym">Flexibacter filiformis</name>
    <dbReference type="NCBI Taxonomy" id="104663"/>
    <lineage>
        <taxon>Bacteria</taxon>
        <taxon>Pseudomonadati</taxon>
        <taxon>Bacteroidota</taxon>
        <taxon>Chitinophagia</taxon>
        <taxon>Chitinophagales</taxon>
        <taxon>Chitinophagaceae</taxon>
        <taxon>Chitinophaga</taxon>
    </lineage>
</organism>
<keyword evidence="3" id="KW-0732">Signal</keyword>
<dbReference type="Proteomes" id="UP000199045">
    <property type="component" value="Unassembled WGS sequence"/>
</dbReference>
<evidence type="ECO:0000313" key="4">
    <source>
        <dbReference type="EMBL" id="SDH62968.1"/>
    </source>
</evidence>
<evidence type="ECO:0000256" key="1">
    <source>
        <dbReference type="ARBA" id="ARBA00022441"/>
    </source>
</evidence>
<protein>
    <submittedName>
        <fullName evidence="4">Kelch motif-containing protein</fullName>
    </submittedName>
</protein>
<dbReference type="EMBL" id="FNBN01000016">
    <property type="protein sequence ID" value="SDH62968.1"/>
    <property type="molecule type" value="Genomic_DNA"/>
</dbReference>
<dbReference type="SMART" id="SM00612">
    <property type="entry name" value="Kelch"/>
    <property type="match status" value="3"/>
</dbReference>
<dbReference type="InterPro" id="IPR006652">
    <property type="entry name" value="Kelch_1"/>
</dbReference>
<proteinExistence type="predicted"/>
<dbReference type="AlphaFoldDB" id="A0A1G8DZC9"/>
<dbReference type="PANTHER" id="PTHR45632">
    <property type="entry name" value="LD33804P"/>
    <property type="match status" value="1"/>
</dbReference>
<name>A0A1G8DZC9_CHIFI</name>
<dbReference type="PROSITE" id="PS51257">
    <property type="entry name" value="PROKAR_LIPOPROTEIN"/>
    <property type="match status" value="1"/>
</dbReference>